<comment type="similarity">
    <text evidence="2 7">Belongs to the protein sulfotransferase family.</text>
</comment>
<accession>A0A914MVP0</accession>
<dbReference type="Pfam" id="PF13469">
    <property type="entry name" value="Sulfotransfer_3"/>
    <property type="match status" value="1"/>
</dbReference>
<dbReference type="Proteomes" id="UP000887563">
    <property type="component" value="Unplaced"/>
</dbReference>
<evidence type="ECO:0000256" key="6">
    <source>
        <dbReference type="ARBA" id="ARBA00048460"/>
    </source>
</evidence>
<keyword evidence="8" id="KW-0472">Membrane</keyword>
<evidence type="ECO:0000313" key="9">
    <source>
        <dbReference type="Proteomes" id="UP000887563"/>
    </source>
</evidence>
<evidence type="ECO:0000313" key="10">
    <source>
        <dbReference type="WBParaSite" id="Minc3s02277g29222"/>
    </source>
</evidence>
<dbReference type="PANTHER" id="PTHR12788:SF10">
    <property type="entry name" value="PROTEIN-TYROSINE SULFOTRANSFERASE"/>
    <property type="match status" value="1"/>
</dbReference>
<comment type="catalytic activity">
    <reaction evidence="6 7">
        <text>L-tyrosyl-[protein] + 3'-phosphoadenylyl sulfate = O-sulfo-L-tyrosine-[protein] + adenosine 3',5'-bisphosphate + H(+)</text>
        <dbReference type="Rhea" id="RHEA:16801"/>
        <dbReference type="Rhea" id="RHEA-COMP:10136"/>
        <dbReference type="Rhea" id="RHEA-COMP:11688"/>
        <dbReference type="ChEBI" id="CHEBI:15378"/>
        <dbReference type="ChEBI" id="CHEBI:46858"/>
        <dbReference type="ChEBI" id="CHEBI:58339"/>
        <dbReference type="ChEBI" id="CHEBI:58343"/>
        <dbReference type="ChEBI" id="CHEBI:65286"/>
        <dbReference type="EC" id="2.8.2.20"/>
    </reaction>
</comment>
<evidence type="ECO:0000256" key="5">
    <source>
        <dbReference type="ARBA" id="ARBA00023180"/>
    </source>
</evidence>
<dbReference type="EC" id="2.8.2.20" evidence="7"/>
<feature type="transmembrane region" description="Helical" evidence="8">
    <location>
        <begin position="9"/>
        <end position="26"/>
    </location>
</feature>
<keyword evidence="8" id="KW-1133">Transmembrane helix</keyword>
<keyword evidence="4" id="KW-1015">Disulfide bond</keyword>
<protein>
    <recommendedName>
        <fullName evidence="7">Protein-tyrosine sulfotransferase</fullName>
        <ecNumber evidence="7">2.8.2.20</ecNumber>
    </recommendedName>
</protein>
<keyword evidence="8" id="KW-0812">Transmembrane</keyword>
<sequence length="485" mass="56337">MLQRQRRRLFLFCSLTIFVIFCLLWLNSFNCFNYFERTIISNNIKSSVGYNKIDELAYFNPFIFIGGIPRSGTTLMRAMLDAHPDVRCGEETRVIPRVLALRAQWKKSEKEWRRLQEAGVNEKVINSAISSFIVNVIIGHGDPAPRLCNKDPFTLKSTVYLSELFPKAKFIFMIRDGRATVHSIISRKITITGFDLNDFKQCLQKWNAGIEVMNEQCKQVGEEKCLKVYYEQLVLHPETEMRKILDFLNLPWNMSVLHHEMFIGNKISLSKTERSTDQVIKPVNLVNFCLGQLEVLKIPFSSRHGQKLTVCENFSLNTFSFPFLKNYFLDALSKWVGKIPEDVVNQMDEIAPMLKVLGYDPNANPPNYGKADDFVRIKTEQIHKDEQKWYNKAKELVIDPEKLQKPHQENEASNQNNLTALAGYFFGFPSIVSIKSLCCHSVIFPFLFRLNFYFLVWRETMQFNALIKFKLTIRVRTEMDLTVLG</sequence>
<keyword evidence="9" id="KW-1185">Reference proteome</keyword>
<dbReference type="SUPFAM" id="SSF52540">
    <property type="entry name" value="P-loop containing nucleoside triphosphate hydrolases"/>
    <property type="match status" value="1"/>
</dbReference>
<dbReference type="InterPro" id="IPR027417">
    <property type="entry name" value="P-loop_NTPase"/>
</dbReference>
<dbReference type="GO" id="GO:0008476">
    <property type="term" value="F:protein-tyrosine sulfotransferase activity"/>
    <property type="evidence" value="ECO:0007669"/>
    <property type="project" value="UniProtKB-EC"/>
</dbReference>
<keyword evidence="5" id="KW-0325">Glycoprotein</keyword>
<dbReference type="InterPro" id="IPR026634">
    <property type="entry name" value="TPST-like"/>
</dbReference>
<evidence type="ECO:0000256" key="8">
    <source>
        <dbReference type="SAM" id="Phobius"/>
    </source>
</evidence>
<proteinExistence type="inferred from homology"/>
<dbReference type="AlphaFoldDB" id="A0A914MVP0"/>
<dbReference type="WBParaSite" id="Minc3s02277g29222">
    <property type="protein sequence ID" value="Minc3s02277g29222"/>
    <property type="gene ID" value="Minc3s02277g29222"/>
</dbReference>
<dbReference type="GO" id="GO:0005794">
    <property type="term" value="C:Golgi apparatus"/>
    <property type="evidence" value="ECO:0007669"/>
    <property type="project" value="UniProtKB-ARBA"/>
</dbReference>
<comment type="function">
    <text evidence="1 7">Catalyzes the O-sulfation of tyrosine residues within acidic motifs of polypeptides, using 3'-phosphoadenylyl sulfate (PAPS) as cosubstrate.</text>
</comment>
<evidence type="ECO:0000256" key="1">
    <source>
        <dbReference type="ARBA" id="ARBA00003886"/>
    </source>
</evidence>
<reference evidence="10" key="1">
    <citation type="submission" date="2022-11" db="UniProtKB">
        <authorList>
            <consortium name="WormBaseParasite"/>
        </authorList>
    </citation>
    <scope>IDENTIFICATION</scope>
</reference>
<evidence type="ECO:0000256" key="3">
    <source>
        <dbReference type="ARBA" id="ARBA00022679"/>
    </source>
</evidence>
<organism evidence="9 10">
    <name type="scientific">Meloidogyne incognita</name>
    <name type="common">Southern root-knot nematode worm</name>
    <name type="synonym">Oxyuris incognita</name>
    <dbReference type="NCBI Taxonomy" id="6306"/>
    <lineage>
        <taxon>Eukaryota</taxon>
        <taxon>Metazoa</taxon>
        <taxon>Ecdysozoa</taxon>
        <taxon>Nematoda</taxon>
        <taxon>Chromadorea</taxon>
        <taxon>Rhabditida</taxon>
        <taxon>Tylenchina</taxon>
        <taxon>Tylenchomorpha</taxon>
        <taxon>Tylenchoidea</taxon>
        <taxon>Meloidogynidae</taxon>
        <taxon>Meloidogyninae</taxon>
        <taxon>Meloidogyne</taxon>
        <taxon>Meloidogyne incognita group</taxon>
    </lineage>
</organism>
<dbReference type="Gene3D" id="3.40.50.300">
    <property type="entry name" value="P-loop containing nucleotide triphosphate hydrolases"/>
    <property type="match status" value="2"/>
</dbReference>
<evidence type="ECO:0000256" key="7">
    <source>
        <dbReference type="RuleBase" id="RU365018"/>
    </source>
</evidence>
<dbReference type="FunFam" id="3.40.50.300:FF:002853">
    <property type="entry name" value="Protein-tyrosine sulfotransferase"/>
    <property type="match status" value="1"/>
</dbReference>
<evidence type="ECO:0000256" key="2">
    <source>
        <dbReference type="ARBA" id="ARBA00009988"/>
    </source>
</evidence>
<dbReference type="PANTHER" id="PTHR12788">
    <property type="entry name" value="PROTEIN-TYROSINE SULFOTRANSFERASE 2"/>
    <property type="match status" value="1"/>
</dbReference>
<name>A0A914MVP0_MELIC</name>
<keyword evidence="3 7" id="KW-0808">Transferase</keyword>
<evidence type="ECO:0000256" key="4">
    <source>
        <dbReference type="ARBA" id="ARBA00023157"/>
    </source>
</evidence>